<organism evidence="1 2">
    <name type="scientific">Pegethrix bostrychoides GSE-TBD4-15B</name>
    <dbReference type="NCBI Taxonomy" id="2839662"/>
    <lineage>
        <taxon>Bacteria</taxon>
        <taxon>Bacillati</taxon>
        <taxon>Cyanobacteriota</taxon>
        <taxon>Cyanophyceae</taxon>
        <taxon>Oculatellales</taxon>
        <taxon>Oculatellaceae</taxon>
        <taxon>Pegethrix</taxon>
    </lineage>
</organism>
<dbReference type="Proteomes" id="UP000707356">
    <property type="component" value="Unassembled WGS sequence"/>
</dbReference>
<proteinExistence type="predicted"/>
<comment type="caution">
    <text evidence="1">The sequence shown here is derived from an EMBL/GenBank/DDBJ whole genome shotgun (WGS) entry which is preliminary data.</text>
</comment>
<accession>A0A951P8P3</accession>
<name>A0A951P8P3_9CYAN</name>
<reference evidence="1" key="2">
    <citation type="journal article" date="2022" name="Microbiol. Resour. Announc.">
        <title>Metagenome Sequencing to Explore Phylogenomics of Terrestrial Cyanobacteria.</title>
        <authorList>
            <person name="Ward R.D."/>
            <person name="Stajich J.E."/>
            <person name="Johansen J.R."/>
            <person name="Huntemann M."/>
            <person name="Clum A."/>
            <person name="Foster B."/>
            <person name="Foster B."/>
            <person name="Roux S."/>
            <person name="Palaniappan K."/>
            <person name="Varghese N."/>
            <person name="Mukherjee S."/>
            <person name="Reddy T.B.K."/>
            <person name="Daum C."/>
            <person name="Copeland A."/>
            <person name="Chen I.A."/>
            <person name="Ivanova N.N."/>
            <person name="Kyrpides N.C."/>
            <person name="Shapiro N."/>
            <person name="Eloe-Fadrosh E.A."/>
            <person name="Pietrasiak N."/>
        </authorList>
    </citation>
    <scope>NUCLEOTIDE SEQUENCE</scope>
    <source>
        <strain evidence="1">GSE-TBD4-15B</strain>
    </source>
</reference>
<protein>
    <submittedName>
        <fullName evidence="1">GIY-YIG nuclease family protein</fullName>
    </submittedName>
</protein>
<dbReference type="AlphaFoldDB" id="A0A951P8P3"/>
<evidence type="ECO:0000313" key="2">
    <source>
        <dbReference type="Proteomes" id="UP000707356"/>
    </source>
</evidence>
<dbReference type="EMBL" id="JAHHHV010000022">
    <property type="protein sequence ID" value="MBW4464839.1"/>
    <property type="molecule type" value="Genomic_DNA"/>
</dbReference>
<evidence type="ECO:0000313" key="1">
    <source>
        <dbReference type="EMBL" id="MBW4464839.1"/>
    </source>
</evidence>
<sequence>MSNQSDQSNQSSQPSLFTAAELKGCYAVTPAAGSQLSVSALRAWKQRIWQYQQQVRAQLPMQQGSLFESEVSYGADCLDPDSLDPLTLPRQNIEFWRWKATDLGASALYFVIDYELPMLLYVGETVKSNQRWRGEHDCKRYLLNYRQAHYQHGLASALGIGFWAEAPVQTRPRQRLERALIQRWRSPFNKENWQFWGTPFVQSE</sequence>
<gene>
    <name evidence="1" type="ORF">KME07_05280</name>
</gene>
<reference evidence="1" key="1">
    <citation type="submission" date="2021-05" db="EMBL/GenBank/DDBJ databases">
        <authorList>
            <person name="Pietrasiak N."/>
            <person name="Ward R."/>
            <person name="Stajich J.E."/>
            <person name="Kurbessoian T."/>
        </authorList>
    </citation>
    <scope>NUCLEOTIDE SEQUENCE</scope>
    <source>
        <strain evidence="1">GSE-TBD4-15B</strain>
    </source>
</reference>